<gene>
    <name evidence="6" type="ORF">QOZ93_002539</name>
</gene>
<keyword evidence="4" id="KW-0175">Coiled coil</keyword>
<proteinExistence type="inferred from homology"/>
<dbReference type="Proteomes" id="UP001224418">
    <property type="component" value="Unassembled WGS sequence"/>
</dbReference>
<dbReference type="PANTHER" id="PTHR32114">
    <property type="entry name" value="ABC TRANSPORTER ABCH.3"/>
    <property type="match status" value="1"/>
</dbReference>
<dbReference type="Pfam" id="PF13558">
    <property type="entry name" value="SbcC_Walker_B"/>
    <property type="match status" value="1"/>
</dbReference>
<comment type="caution">
    <text evidence="6">The sequence shown here is derived from an EMBL/GenBank/DDBJ whole genome shotgun (WGS) entry which is preliminary data.</text>
</comment>
<comment type="similarity">
    <text evidence="1">Belongs to the SMC family. SbcC subfamily.</text>
</comment>
<dbReference type="InterPro" id="IPR038729">
    <property type="entry name" value="Rad50/SbcC_AAA"/>
</dbReference>
<feature type="coiled-coil region" evidence="4">
    <location>
        <begin position="605"/>
        <end position="786"/>
    </location>
</feature>
<comment type="subunit">
    <text evidence="2">Heterodimer of SbcC and SbcD.</text>
</comment>
<feature type="coiled-coil region" evidence="4">
    <location>
        <begin position="218"/>
        <end position="283"/>
    </location>
</feature>
<dbReference type="Pfam" id="PF13476">
    <property type="entry name" value="AAA_23"/>
    <property type="match status" value="1"/>
</dbReference>
<dbReference type="RefSeq" id="WP_307356942.1">
    <property type="nucleotide sequence ID" value="NZ_BAAACJ010000040.1"/>
</dbReference>
<feature type="coiled-coil region" evidence="4">
    <location>
        <begin position="348"/>
        <end position="548"/>
    </location>
</feature>
<feature type="coiled-coil region" evidence="4">
    <location>
        <begin position="923"/>
        <end position="950"/>
    </location>
</feature>
<keyword evidence="6" id="KW-0540">Nuclease</keyword>
<sequence>MKPITLKIKGLNSFIEEQTIDFEKLTSKGLFGIFGPTGSGKSTILDAITLALYGEISRKSSNCINTSCDELLVSYEFQILNNGIRKNYVVERNIKRDKNETIKTRYCRIIEKSAYSEERVIGEGPREVKKCCEDIIGLSCEDFTRSVVLPQGKFSEFLKLKGSDRRDMLERIFGLQKYGKNIVGKVRSAKHKVLDEQNILIGKLSKYKDLTEEAYKDNKERLIQVESQEKELKLKEEQISNRCEELKNLRELTVEFNRYKKEEQELNINKKEIEEDRIRLERGKASFTIKPFIVQYNENINKYKLNEEELLKYETVLDGKERELDCITSNYKIVERDKNEKLPNLYREQKNAERAIELNKQCKELKNEKEDLLSLYRKLNKEKNEKEEQLKLVEINIFDAEESEGELNKKIDRLQFSNEYKELLDKTVLIKRDYVKELEELREKESKIKEKEEHIDVLGRTQDNILVTKEQKEKELNVLQEKLNNLSNNFPGHNNLLFKLKDEINVLEEKVRNKENLEIKLKEEQDKLRNIEEKVKNSESDHKSLEEVLCKKSDQCERLKDEIQGLTTENMAYIIATKLVEGEPCPVCGSNHHEIKAEKVDLDILKERENTLIILQKEIEEEKKKFNERNTEFQVLKKQKEILKENIDNILNAFNKEDLNKDLNKELAIKKEQFIKSENDIEQSEKEKNFLEEQIKQCINAKQEMEKEDSRLCENIRIESKTIFDLKSEVKFLQEKVKKASESLELCIKELELEDLDFLENKVLEIKNIERQLTLCREKLKKISEDKKMFIKNKDELVSIINKYSSEIESLVKVGKEKSNNIDKITREIIEITDGEEPVKVLEAINRKIENIEIKYKELKIKFENTENEVKILKENVLRRTQEKITLKELCNKTKKEIEDRIIAYKFLSIDECLELYLDEKQILHLEEKIRGYEDRVKETENNIKRVSEKLNKNFIDEEMLVEVLKKKEEIGRLHIEKIREKASLEQSINDMGKDLEEFKNLKKEENKINHTLSLINDLDKLLQGNKFVEFASLDKLKYISMEASKRLRDITANRYSLEIDGQGNFTIRDDTSGGAIRDCSTLSGGETFLTSLALALSLSSQIQLKGSAPLEFFFLDEGFGTLDPRILDDVMNSLEKLHSDRMAVGIISHVEELKNRVPMKLIVTPRQAGEGGTKVSIEIN</sequence>
<evidence type="ECO:0000256" key="4">
    <source>
        <dbReference type="SAM" id="Coils"/>
    </source>
</evidence>
<evidence type="ECO:0000313" key="6">
    <source>
        <dbReference type="EMBL" id="MDQ0480789.1"/>
    </source>
</evidence>
<keyword evidence="6" id="KW-0269">Exonuclease</keyword>
<organism evidence="6 7">
    <name type="scientific">Hathewaya limosa</name>
    <name type="common">Clostridium limosum</name>
    <dbReference type="NCBI Taxonomy" id="1536"/>
    <lineage>
        <taxon>Bacteria</taxon>
        <taxon>Bacillati</taxon>
        <taxon>Bacillota</taxon>
        <taxon>Clostridia</taxon>
        <taxon>Eubacteriales</taxon>
        <taxon>Clostridiaceae</taxon>
        <taxon>Hathewaya</taxon>
    </lineage>
</organism>
<dbReference type="EMBL" id="JAUSWN010000028">
    <property type="protein sequence ID" value="MDQ0480789.1"/>
    <property type="molecule type" value="Genomic_DNA"/>
</dbReference>
<reference evidence="6 7" key="1">
    <citation type="submission" date="2023-07" db="EMBL/GenBank/DDBJ databases">
        <title>Genomic Encyclopedia of Type Strains, Phase IV (KMG-IV): sequencing the most valuable type-strain genomes for metagenomic binning, comparative biology and taxonomic classification.</title>
        <authorList>
            <person name="Goeker M."/>
        </authorList>
    </citation>
    <scope>NUCLEOTIDE SEQUENCE [LARGE SCALE GENOMIC DNA]</scope>
    <source>
        <strain evidence="6 7">DSM 1400</strain>
    </source>
</reference>
<evidence type="ECO:0000256" key="1">
    <source>
        <dbReference type="ARBA" id="ARBA00006930"/>
    </source>
</evidence>
<dbReference type="GO" id="GO:0004527">
    <property type="term" value="F:exonuclease activity"/>
    <property type="evidence" value="ECO:0007669"/>
    <property type="project" value="UniProtKB-KW"/>
</dbReference>
<keyword evidence="7" id="KW-1185">Reference proteome</keyword>
<dbReference type="SUPFAM" id="SSF52540">
    <property type="entry name" value="P-loop containing nucleoside triphosphate hydrolases"/>
    <property type="match status" value="2"/>
</dbReference>
<evidence type="ECO:0000256" key="3">
    <source>
        <dbReference type="ARBA" id="ARBA00013368"/>
    </source>
</evidence>
<name>A0ABU0JXE9_HATLI</name>
<dbReference type="PANTHER" id="PTHR32114:SF2">
    <property type="entry name" value="ABC TRANSPORTER ABCH.3"/>
    <property type="match status" value="1"/>
</dbReference>
<feature type="domain" description="Rad50/SbcC-type AAA" evidence="5">
    <location>
        <begin position="6"/>
        <end position="247"/>
    </location>
</feature>
<protein>
    <recommendedName>
        <fullName evidence="3">Nuclease SbcCD subunit C</fullName>
    </recommendedName>
</protein>
<evidence type="ECO:0000313" key="7">
    <source>
        <dbReference type="Proteomes" id="UP001224418"/>
    </source>
</evidence>
<dbReference type="InterPro" id="IPR027417">
    <property type="entry name" value="P-loop_NTPase"/>
</dbReference>
<dbReference type="Gene3D" id="3.40.50.300">
    <property type="entry name" value="P-loop containing nucleotide triphosphate hydrolases"/>
    <property type="match status" value="2"/>
</dbReference>
<feature type="coiled-coil region" evidence="4">
    <location>
        <begin position="842"/>
        <end position="883"/>
    </location>
</feature>
<evidence type="ECO:0000259" key="5">
    <source>
        <dbReference type="Pfam" id="PF13476"/>
    </source>
</evidence>
<accession>A0ABU0JXE9</accession>
<evidence type="ECO:0000256" key="2">
    <source>
        <dbReference type="ARBA" id="ARBA00011322"/>
    </source>
</evidence>
<keyword evidence="6" id="KW-0378">Hydrolase</keyword>